<reference evidence="2" key="1">
    <citation type="submission" date="2016-02" db="EMBL/GenBank/DDBJ databases">
        <title>Draft genome sequence of Microdochium bolleyi, a fungal endophyte of beachgrass.</title>
        <authorList>
            <consortium name="DOE Joint Genome Institute"/>
            <person name="David A.S."/>
            <person name="May G."/>
            <person name="Haridas S."/>
            <person name="Lim J."/>
            <person name="Wang M."/>
            <person name="Labutti K."/>
            <person name="Lipzen A."/>
            <person name="Barry K."/>
            <person name="Grigoriev I.V."/>
        </authorList>
    </citation>
    <scope>NUCLEOTIDE SEQUENCE [LARGE SCALE GENOMIC DNA]</scope>
    <source>
        <strain evidence="2">J235TASD1</strain>
    </source>
</reference>
<dbReference type="Proteomes" id="UP000070501">
    <property type="component" value="Unassembled WGS sequence"/>
</dbReference>
<organism evidence="1 2">
    <name type="scientific">Microdochium bolleyi</name>
    <dbReference type="NCBI Taxonomy" id="196109"/>
    <lineage>
        <taxon>Eukaryota</taxon>
        <taxon>Fungi</taxon>
        <taxon>Dikarya</taxon>
        <taxon>Ascomycota</taxon>
        <taxon>Pezizomycotina</taxon>
        <taxon>Sordariomycetes</taxon>
        <taxon>Xylariomycetidae</taxon>
        <taxon>Xylariales</taxon>
        <taxon>Microdochiaceae</taxon>
        <taxon>Microdochium</taxon>
    </lineage>
</organism>
<dbReference type="InParanoid" id="A0A136IL21"/>
<dbReference type="AlphaFoldDB" id="A0A136IL21"/>
<name>A0A136IL21_9PEZI</name>
<evidence type="ECO:0000313" key="1">
    <source>
        <dbReference type="EMBL" id="KXJ85615.1"/>
    </source>
</evidence>
<gene>
    <name evidence="1" type="ORF">Micbo1qcDRAFT_169291</name>
</gene>
<dbReference type="EMBL" id="KQ964278">
    <property type="protein sequence ID" value="KXJ85615.1"/>
    <property type="molecule type" value="Genomic_DNA"/>
</dbReference>
<sequence length="95" mass="10176">MMPFSASIMAVPSCDCPTCGHLCVHSFPHCPQTRGASRDMLAICIILCTNSITLPAMPPTFSEARSACVRPRWAMLLHAKSPHATGSTCMLLSVT</sequence>
<proteinExistence type="predicted"/>
<keyword evidence="2" id="KW-1185">Reference proteome</keyword>
<protein>
    <submittedName>
        <fullName evidence="1">Uncharacterized protein</fullName>
    </submittedName>
</protein>
<feature type="non-terminal residue" evidence="1">
    <location>
        <position position="95"/>
    </location>
</feature>
<evidence type="ECO:0000313" key="2">
    <source>
        <dbReference type="Proteomes" id="UP000070501"/>
    </source>
</evidence>
<accession>A0A136IL21</accession>